<protein>
    <recommendedName>
        <fullName evidence="4">FecR protein domain-containing protein</fullName>
    </recommendedName>
</protein>
<comment type="caution">
    <text evidence="2">The sequence shown here is derived from an EMBL/GenBank/DDBJ whole genome shotgun (WGS) entry which is preliminary data.</text>
</comment>
<keyword evidence="1" id="KW-0472">Membrane</keyword>
<keyword evidence="3" id="KW-1185">Reference proteome</keyword>
<feature type="transmembrane region" description="Helical" evidence="1">
    <location>
        <begin position="66"/>
        <end position="83"/>
    </location>
</feature>
<gene>
    <name evidence="2" type="ORF">J2X16_002498</name>
</gene>
<dbReference type="EMBL" id="JAVDXQ010000003">
    <property type="protein sequence ID" value="MDR7297151.1"/>
    <property type="molecule type" value="Genomic_DNA"/>
</dbReference>
<evidence type="ECO:0000256" key="1">
    <source>
        <dbReference type="SAM" id="Phobius"/>
    </source>
</evidence>
<accession>A0ABU1ZAU8</accession>
<name>A0ABU1ZAU8_9BURK</name>
<sequence length="362" mass="38026">MTPHPERDALLARREALAGRLSQGLRDEAPLATLQELQARLQLVDARLDTLGRGAGRSRAFRRQGIALLVVAALVSLAAWVRVPRVPFSLELEAGTVQLQLPEAGVLGGQAVGGEVRAEGFTSVASADATWVKRARDDGAGAMALRAERLALGRVSHAAGAELLFEGGSSAVRLGLEGAPHAVELTLGGAVSASFGGAPAQQSHYAVAEWIKLGAGKAATSLWLQRVGDAGLQWRGLQPSALRLVERQAGADGQVRLASSLRQATLNLPATERVLKLDAGSGLVLDGLRVDRCEVTVGDAVRIQLSGSAGHIGVQTGDFEQRLEPSWLAYAAHNHTLGLLWSAAGLLWGISTWLRKQFGDAS</sequence>
<organism evidence="2 3">
    <name type="scientific">Pelomonas aquatica</name>
    <dbReference type="NCBI Taxonomy" id="431058"/>
    <lineage>
        <taxon>Bacteria</taxon>
        <taxon>Pseudomonadati</taxon>
        <taxon>Pseudomonadota</taxon>
        <taxon>Betaproteobacteria</taxon>
        <taxon>Burkholderiales</taxon>
        <taxon>Sphaerotilaceae</taxon>
        <taxon>Roseateles</taxon>
    </lineage>
</organism>
<keyword evidence="1" id="KW-0812">Transmembrane</keyword>
<dbReference type="Proteomes" id="UP001180536">
    <property type="component" value="Unassembled WGS sequence"/>
</dbReference>
<evidence type="ECO:0000313" key="2">
    <source>
        <dbReference type="EMBL" id="MDR7297151.1"/>
    </source>
</evidence>
<proteinExistence type="predicted"/>
<evidence type="ECO:0008006" key="4">
    <source>
        <dbReference type="Google" id="ProtNLM"/>
    </source>
</evidence>
<evidence type="ECO:0000313" key="3">
    <source>
        <dbReference type="Proteomes" id="UP001180536"/>
    </source>
</evidence>
<reference evidence="2 3" key="1">
    <citation type="submission" date="2023-07" db="EMBL/GenBank/DDBJ databases">
        <title>Sorghum-associated microbial communities from plants grown in Nebraska, USA.</title>
        <authorList>
            <person name="Schachtman D."/>
        </authorList>
    </citation>
    <scope>NUCLEOTIDE SEQUENCE [LARGE SCALE GENOMIC DNA]</scope>
    <source>
        <strain evidence="2 3">BE310</strain>
    </source>
</reference>
<dbReference type="RefSeq" id="WP_310344965.1">
    <property type="nucleotide sequence ID" value="NZ_JAVDXQ010000003.1"/>
</dbReference>
<keyword evidence="1" id="KW-1133">Transmembrane helix</keyword>